<reference evidence="2 3" key="1">
    <citation type="submission" date="2016-04" db="EMBL/GenBank/DDBJ databases">
        <authorList>
            <person name="Chen L."/>
            <person name="Zhuang W."/>
            <person name="Wang G."/>
        </authorList>
    </citation>
    <scope>NUCLEOTIDE SEQUENCE [LARGE SCALE GENOMIC DNA]</scope>
    <source>
        <strain evidence="3">GR20</strain>
    </source>
</reference>
<organism evidence="2 3">
    <name type="scientific">Niastella koreensis</name>
    <dbReference type="NCBI Taxonomy" id="354356"/>
    <lineage>
        <taxon>Bacteria</taxon>
        <taxon>Pseudomonadati</taxon>
        <taxon>Bacteroidota</taxon>
        <taxon>Chitinophagia</taxon>
        <taxon>Chitinophagales</taxon>
        <taxon>Chitinophagaceae</taxon>
        <taxon>Niastella</taxon>
    </lineage>
</organism>
<keyword evidence="1" id="KW-1133">Transmembrane helix</keyword>
<sequence>MFRVARYRLQGFGQKPGYPCNLKPETGPFMYIIALLFYSCIFIYILHRLTRKKALLSVSELSLAFGFKVALGCLYGYIYGRYYNGDDTWNYHFYSLQDLHKLKHNTLFYFTELLPGESFTWAGGSFFHGFSAYLHTLEFDTIVKTLSIADIFSGGNYYINVVFFNFILFWGHYWLFCLFVKEFPGKRKPLLLVIFFFPPLVFWLSGIRSDGLVLFSVALLLLHFRRWLYEHKKWSVLYMVPGMLGILIYRSQILLLLIPALLAWLVCVKFNRKPVATFLWVYAIGGLLFFASAWVSPAQNLPGVIADRQQSFLKLHGTRFQLDSLKPSVTSFARVLPQALSHTFVRPTLWEAKGALQLMTAVEIIVCWLLVLLAIIKRDIHVRQTLQKPFILFCLAISFTLYIFIGYVIPFPGAIVRYKAIPELLLLAVAVVCTDWRAQNQISKKVYI</sequence>
<proteinExistence type="predicted"/>
<keyword evidence="1" id="KW-0472">Membrane</keyword>
<comment type="caution">
    <text evidence="2">The sequence shown here is derived from an EMBL/GenBank/DDBJ whole genome shotgun (WGS) entry which is preliminary data.</text>
</comment>
<evidence type="ECO:0000313" key="2">
    <source>
        <dbReference type="EMBL" id="OQP42579.1"/>
    </source>
</evidence>
<evidence type="ECO:0000256" key="1">
    <source>
        <dbReference type="SAM" id="Phobius"/>
    </source>
</evidence>
<feature type="transmembrane region" description="Helical" evidence="1">
    <location>
        <begin position="157"/>
        <end position="179"/>
    </location>
</feature>
<accession>A0ABX3NR38</accession>
<gene>
    <name evidence="2" type="ORF">A4D02_13520</name>
</gene>
<name>A0ABX3NR38_9BACT</name>
<feature type="transmembrane region" description="Helical" evidence="1">
    <location>
        <begin position="191"/>
        <end position="224"/>
    </location>
</feature>
<dbReference type="EMBL" id="LWBO01000044">
    <property type="protein sequence ID" value="OQP42579.1"/>
    <property type="molecule type" value="Genomic_DNA"/>
</dbReference>
<keyword evidence="3" id="KW-1185">Reference proteome</keyword>
<dbReference type="Proteomes" id="UP000192277">
    <property type="component" value="Unassembled WGS sequence"/>
</dbReference>
<feature type="transmembrane region" description="Helical" evidence="1">
    <location>
        <begin position="244"/>
        <end position="268"/>
    </location>
</feature>
<feature type="transmembrane region" description="Helical" evidence="1">
    <location>
        <begin position="388"/>
        <end position="409"/>
    </location>
</feature>
<keyword evidence="1" id="KW-0812">Transmembrane</keyword>
<feature type="transmembrane region" description="Helical" evidence="1">
    <location>
        <begin position="28"/>
        <end position="46"/>
    </location>
</feature>
<evidence type="ECO:0000313" key="3">
    <source>
        <dbReference type="Proteomes" id="UP000192277"/>
    </source>
</evidence>
<feature type="transmembrane region" description="Helical" evidence="1">
    <location>
        <begin position="275"/>
        <end position="295"/>
    </location>
</feature>
<feature type="transmembrane region" description="Helical" evidence="1">
    <location>
        <begin position="355"/>
        <end position="376"/>
    </location>
</feature>
<protein>
    <recommendedName>
        <fullName evidence="4">Glycosyltransferase RgtA/B/C/D-like domain-containing protein</fullName>
    </recommendedName>
</protein>
<feature type="transmembrane region" description="Helical" evidence="1">
    <location>
        <begin position="58"/>
        <end position="78"/>
    </location>
</feature>
<evidence type="ECO:0008006" key="4">
    <source>
        <dbReference type="Google" id="ProtNLM"/>
    </source>
</evidence>